<organism evidence="1 2">
    <name type="scientific">Brachionus plicatilis</name>
    <name type="common">Marine rotifer</name>
    <name type="synonym">Brachionus muelleri</name>
    <dbReference type="NCBI Taxonomy" id="10195"/>
    <lineage>
        <taxon>Eukaryota</taxon>
        <taxon>Metazoa</taxon>
        <taxon>Spiralia</taxon>
        <taxon>Gnathifera</taxon>
        <taxon>Rotifera</taxon>
        <taxon>Eurotatoria</taxon>
        <taxon>Monogononta</taxon>
        <taxon>Pseudotrocha</taxon>
        <taxon>Ploima</taxon>
        <taxon>Brachionidae</taxon>
        <taxon>Brachionus</taxon>
    </lineage>
</organism>
<dbReference type="Proteomes" id="UP000276133">
    <property type="component" value="Unassembled WGS sequence"/>
</dbReference>
<protein>
    <submittedName>
        <fullName evidence="1">Uncharacterized protein</fullName>
    </submittedName>
</protein>
<comment type="caution">
    <text evidence="1">The sequence shown here is derived from an EMBL/GenBank/DDBJ whole genome shotgun (WGS) entry which is preliminary data.</text>
</comment>
<sequence length="74" mass="8445">MMVGEVTVIASESFKEPYSKKLLVRKFPGVLADSHRSKSVSTERPEVFQIKVPLLWKCPRQSEIVNNNILNNDD</sequence>
<evidence type="ECO:0000313" key="1">
    <source>
        <dbReference type="EMBL" id="RNA07672.1"/>
    </source>
</evidence>
<keyword evidence="2" id="KW-1185">Reference proteome</keyword>
<name>A0A3M7Q8Y2_BRAPC</name>
<accession>A0A3M7Q8Y2</accession>
<dbReference type="EMBL" id="REGN01006968">
    <property type="protein sequence ID" value="RNA07672.1"/>
    <property type="molecule type" value="Genomic_DNA"/>
</dbReference>
<gene>
    <name evidence="1" type="ORF">BpHYR1_046464</name>
</gene>
<evidence type="ECO:0000313" key="2">
    <source>
        <dbReference type="Proteomes" id="UP000276133"/>
    </source>
</evidence>
<reference evidence="1 2" key="1">
    <citation type="journal article" date="2018" name="Sci. Rep.">
        <title>Genomic signatures of local adaptation to the degree of environmental predictability in rotifers.</title>
        <authorList>
            <person name="Franch-Gras L."/>
            <person name="Hahn C."/>
            <person name="Garcia-Roger E.M."/>
            <person name="Carmona M.J."/>
            <person name="Serra M."/>
            <person name="Gomez A."/>
        </authorList>
    </citation>
    <scope>NUCLEOTIDE SEQUENCE [LARGE SCALE GENOMIC DNA]</scope>
    <source>
        <strain evidence="1">HYR1</strain>
    </source>
</reference>
<dbReference type="AlphaFoldDB" id="A0A3M7Q8Y2"/>
<proteinExistence type="predicted"/>